<keyword evidence="5 13" id="KW-0436">Ligase</keyword>
<sequence length="444" mass="51040">MSDTCINKSEYAKIPLNKLTKEHIGMKVRTFGWVESTRKMGKAGTFIDLYAGYKVLKCLYPQVCNTLTKCTSVTIYGEVCENYKGSRDDSPIEFHIHLLEVFGNKPAPPFPINDESSAFTRLEYGHLNLRTKERILFLKARSMLSRIIRDFYFENDYTEVTPPTLVQTQVEGGSTLFELDYYGSPAYLTQSSQLYLETVAPVVMKTFCIMPSYRAEKSNTVRHLSEYTHVEAELADVDFSELLDEIEKLLVYIINKFYASMRDDILALYPQFEFLKVPEGKFMRIKYSEAIEELRKRGYKKEDGSDFEQGDDIPDAAERYLVKEVGGGYPVFLTHFPVSFKPFYMRKAEEDRSLTESVDLLFPGVGETVGGSMRCDTHDELMDGFAREGLDSKPYYWYTDMYAYGPCKHGGYGLGFERLLMGLMKWNSVNKATLYPRFTTRCSP</sequence>
<dbReference type="Pfam" id="PF00152">
    <property type="entry name" value="tRNA-synt_2"/>
    <property type="match status" value="1"/>
</dbReference>
<evidence type="ECO:0000313" key="14">
    <source>
        <dbReference type="Proteomes" id="UP001516464"/>
    </source>
</evidence>
<evidence type="ECO:0000256" key="8">
    <source>
        <dbReference type="ARBA" id="ARBA00022917"/>
    </source>
</evidence>
<evidence type="ECO:0000259" key="12">
    <source>
        <dbReference type="PROSITE" id="PS50862"/>
    </source>
</evidence>
<keyword evidence="9" id="KW-0030">Aminoacyl-tRNA synthetase</keyword>
<evidence type="ECO:0000313" key="13">
    <source>
        <dbReference type="EMBL" id="KAF7684035.1"/>
    </source>
</evidence>
<dbReference type="PROSITE" id="PS50862">
    <property type="entry name" value="AA_TRNA_LIGASE_II"/>
    <property type="match status" value="1"/>
</dbReference>
<evidence type="ECO:0000256" key="9">
    <source>
        <dbReference type="ARBA" id="ARBA00023146"/>
    </source>
</evidence>
<feature type="domain" description="Aminoacyl-transfer RNA synthetases class-II family profile" evidence="12">
    <location>
        <begin position="141"/>
        <end position="436"/>
    </location>
</feature>
<dbReference type="Proteomes" id="UP001516464">
    <property type="component" value="Unassembled WGS sequence"/>
</dbReference>
<evidence type="ECO:0000256" key="5">
    <source>
        <dbReference type="ARBA" id="ARBA00022598"/>
    </source>
</evidence>
<keyword evidence="7" id="KW-0067">ATP-binding</keyword>
<dbReference type="InterPro" id="IPR012340">
    <property type="entry name" value="NA-bd_OB-fold"/>
</dbReference>
<protein>
    <recommendedName>
        <fullName evidence="3">asparagine--tRNA ligase</fullName>
        <ecNumber evidence="3">6.1.1.22</ecNumber>
    </recommendedName>
    <alternativeName>
        <fullName evidence="10">Asparaginyl-tRNA synthetase</fullName>
    </alternativeName>
</protein>
<name>A0ABQ7I0R0_9MICR</name>
<dbReference type="PANTHER" id="PTHR22594:SF16">
    <property type="entry name" value="ASPARAGINE--TRNA LIGASE, CYTOPLASMIC"/>
    <property type="match status" value="1"/>
</dbReference>
<gene>
    <name evidence="13" type="ORF">TCON_0749</name>
</gene>
<accession>A0ABQ7I0R0</accession>
<dbReference type="InterPro" id="IPR004364">
    <property type="entry name" value="Aa-tRNA-synt_II"/>
</dbReference>
<comment type="subcellular location">
    <subcellularLocation>
        <location evidence="1">Cytoplasm</location>
    </subcellularLocation>
</comment>
<comment type="similarity">
    <text evidence="2">Belongs to the class-II aminoacyl-tRNA synthetase family.</text>
</comment>
<evidence type="ECO:0000256" key="2">
    <source>
        <dbReference type="ARBA" id="ARBA00008226"/>
    </source>
</evidence>
<dbReference type="SUPFAM" id="SSF55681">
    <property type="entry name" value="Class II aaRS and biotin synthetases"/>
    <property type="match status" value="1"/>
</dbReference>
<comment type="caution">
    <text evidence="13">The sequence shown here is derived from an EMBL/GenBank/DDBJ whole genome shotgun (WGS) entry which is preliminary data.</text>
</comment>
<dbReference type="InterPro" id="IPR002312">
    <property type="entry name" value="Asp/Asn-tRNA-synth_IIb"/>
</dbReference>
<comment type="catalytic activity">
    <reaction evidence="11">
        <text>tRNA(Asn) + L-asparagine + ATP = L-asparaginyl-tRNA(Asn) + AMP + diphosphate + H(+)</text>
        <dbReference type="Rhea" id="RHEA:11180"/>
        <dbReference type="Rhea" id="RHEA-COMP:9659"/>
        <dbReference type="Rhea" id="RHEA-COMP:9674"/>
        <dbReference type="ChEBI" id="CHEBI:15378"/>
        <dbReference type="ChEBI" id="CHEBI:30616"/>
        <dbReference type="ChEBI" id="CHEBI:33019"/>
        <dbReference type="ChEBI" id="CHEBI:58048"/>
        <dbReference type="ChEBI" id="CHEBI:78442"/>
        <dbReference type="ChEBI" id="CHEBI:78515"/>
        <dbReference type="ChEBI" id="CHEBI:456215"/>
        <dbReference type="EC" id="6.1.1.22"/>
    </reaction>
</comment>
<dbReference type="Gene3D" id="2.40.50.140">
    <property type="entry name" value="Nucleic acid-binding proteins"/>
    <property type="match status" value="1"/>
</dbReference>
<dbReference type="SUPFAM" id="SSF50249">
    <property type="entry name" value="Nucleic acid-binding proteins"/>
    <property type="match status" value="1"/>
</dbReference>
<dbReference type="EMBL" id="SBIQ01000032">
    <property type="protein sequence ID" value="KAF7684035.1"/>
    <property type="molecule type" value="Genomic_DNA"/>
</dbReference>
<evidence type="ECO:0000256" key="11">
    <source>
        <dbReference type="ARBA" id="ARBA00047844"/>
    </source>
</evidence>
<proteinExistence type="inferred from homology"/>
<evidence type="ECO:0000256" key="4">
    <source>
        <dbReference type="ARBA" id="ARBA00022490"/>
    </source>
</evidence>
<keyword evidence="8" id="KW-0648">Protein biosynthesis</keyword>
<evidence type="ECO:0000256" key="3">
    <source>
        <dbReference type="ARBA" id="ARBA00012816"/>
    </source>
</evidence>
<keyword evidence="4" id="KW-0963">Cytoplasm</keyword>
<dbReference type="Gene3D" id="3.30.930.10">
    <property type="entry name" value="Bira Bifunctional Protein, Domain 2"/>
    <property type="match status" value="1"/>
</dbReference>
<evidence type="ECO:0000256" key="6">
    <source>
        <dbReference type="ARBA" id="ARBA00022741"/>
    </source>
</evidence>
<keyword evidence="6" id="KW-0547">Nucleotide-binding</keyword>
<dbReference type="GO" id="GO:0016874">
    <property type="term" value="F:ligase activity"/>
    <property type="evidence" value="ECO:0007669"/>
    <property type="project" value="UniProtKB-KW"/>
</dbReference>
<evidence type="ECO:0000256" key="1">
    <source>
        <dbReference type="ARBA" id="ARBA00004496"/>
    </source>
</evidence>
<dbReference type="InterPro" id="IPR045864">
    <property type="entry name" value="aa-tRNA-synth_II/BPL/LPL"/>
</dbReference>
<reference evidence="13 14" key="1">
    <citation type="submission" date="2019-01" db="EMBL/GenBank/DDBJ databases">
        <title>Genomes sequencing and comparative genomics of infectious freshwater microsporidia, Cucumispora dikerogammari and Thelohania contejeani.</title>
        <authorList>
            <person name="Cormier A."/>
            <person name="Giraud I."/>
            <person name="Wattier R."/>
            <person name="Teixeira M."/>
            <person name="Grandjean F."/>
            <person name="Rigaud T."/>
            <person name="Cordaux R."/>
        </authorList>
    </citation>
    <scope>NUCLEOTIDE SEQUENCE [LARGE SCALE GENOMIC DNA]</scope>
    <source>
        <strain evidence="13">T1</strain>
        <tissue evidence="13">Spores</tissue>
    </source>
</reference>
<organism evidence="13 14">
    <name type="scientific">Astathelohania contejeani</name>
    <dbReference type="NCBI Taxonomy" id="164912"/>
    <lineage>
        <taxon>Eukaryota</taxon>
        <taxon>Fungi</taxon>
        <taxon>Fungi incertae sedis</taxon>
        <taxon>Microsporidia</taxon>
        <taxon>Astathelohaniidae</taxon>
        <taxon>Astathelohania</taxon>
    </lineage>
</organism>
<evidence type="ECO:0000256" key="7">
    <source>
        <dbReference type="ARBA" id="ARBA00022840"/>
    </source>
</evidence>
<dbReference type="PANTHER" id="PTHR22594">
    <property type="entry name" value="ASPARTYL/LYSYL-TRNA SYNTHETASE"/>
    <property type="match status" value="1"/>
</dbReference>
<dbReference type="InterPro" id="IPR006195">
    <property type="entry name" value="aa-tRNA-synth_II"/>
</dbReference>
<evidence type="ECO:0000256" key="10">
    <source>
        <dbReference type="ARBA" id="ARBA00029886"/>
    </source>
</evidence>
<keyword evidence="14" id="KW-1185">Reference proteome</keyword>
<dbReference type="EC" id="6.1.1.22" evidence="3"/>
<dbReference type="PRINTS" id="PR01042">
    <property type="entry name" value="TRNASYNTHASP"/>
</dbReference>